<organism evidence="2">
    <name type="scientific">Fusarium oxysporum f. sp. cepae</name>
    <dbReference type="NCBI Taxonomy" id="396571"/>
    <lineage>
        <taxon>Eukaryota</taxon>
        <taxon>Fungi</taxon>
        <taxon>Dikarya</taxon>
        <taxon>Ascomycota</taxon>
        <taxon>Pezizomycotina</taxon>
        <taxon>Sordariomycetes</taxon>
        <taxon>Hypocreomycetidae</taxon>
        <taxon>Hypocreales</taxon>
        <taxon>Nectriaceae</taxon>
        <taxon>Fusarium</taxon>
        <taxon>Fusarium oxysporum species complex</taxon>
    </lineage>
</organism>
<feature type="region of interest" description="Disordered" evidence="1">
    <location>
        <begin position="14"/>
        <end position="62"/>
    </location>
</feature>
<gene>
    <name evidence="2" type="ORF">BFJ65_g2345</name>
</gene>
<accession>A0A3L6NWW7</accession>
<reference evidence="2" key="1">
    <citation type="journal article" date="2018" name="Sci. Rep.">
        <title>Characterisation of pathogen-specific regions and novel effector candidates in Fusarium oxysporum f. sp. cepae.</title>
        <authorList>
            <person name="Armitage A.D."/>
            <person name="Taylor A."/>
            <person name="Sobczyk M.K."/>
            <person name="Baxter L."/>
            <person name="Greenfield B.P."/>
            <person name="Bates H.J."/>
            <person name="Wilson F."/>
            <person name="Jackson A.C."/>
            <person name="Ott S."/>
            <person name="Harrison R.J."/>
            <person name="Clarkson J.P."/>
        </authorList>
    </citation>
    <scope>NUCLEOTIDE SEQUENCE [LARGE SCALE GENOMIC DNA]</scope>
    <source>
        <strain evidence="2">FoC_Fus2</strain>
    </source>
</reference>
<dbReference type="EMBL" id="MRCU01000002">
    <property type="protein sequence ID" value="RKK24404.1"/>
    <property type="molecule type" value="Genomic_DNA"/>
</dbReference>
<dbReference type="Proteomes" id="UP000270866">
    <property type="component" value="Chromosome 4"/>
</dbReference>
<protein>
    <submittedName>
        <fullName evidence="2">Uncharacterized protein</fullName>
    </submittedName>
</protein>
<feature type="compositionally biased region" description="Basic and acidic residues" evidence="1">
    <location>
        <begin position="48"/>
        <end position="62"/>
    </location>
</feature>
<name>A0A3L6NWW7_FUSOX</name>
<dbReference type="AlphaFoldDB" id="A0A3L6NWW7"/>
<comment type="caution">
    <text evidence="2">The sequence shown here is derived from an EMBL/GenBank/DDBJ whole genome shotgun (WGS) entry which is preliminary data.</text>
</comment>
<proteinExistence type="predicted"/>
<sequence length="62" mass="6738">MGFLDIVLSILPNVPFLPPAAPTDAKKGRKQQPGPSNRFLGKPPQQNEADKKPASEQQDAEK</sequence>
<evidence type="ECO:0000256" key="1">
    <source>
        <dbReference type="SAM" id="MobiDB-lite"/>
    </source>
</evidence>
<evidence type="ECO:0000313" key="2">
    <source>
        <dbReference type="EMBL" id="RKK24404.1"/>
    </source>
</evidence>